<proteinExistence type="predicted"/>
<name>A0ABV7VAX5_9PROT</name>
<dbReference type="SMART" id="SM00260">
    <property type="entry name" value="CheW"/>
    <property type="match status" value="1"/>
</dbReference>
<evidence type="ECO:0000313" key="4">
    <source>
        <dbReference type="Proteomes" id="UP001595711"/>
    </source>
</evidence>
<dbReference type="PANTHER" id="PTHR22617">
    <property type="entry name" value="CHEMOTAXIS SENSOR HISTIDINE KINASE-RELATED"/>
    <property type="match status" value="1"/>
</dbReference>
<evidence type="ECO:0000256" key="1">
    <source>
        <dbReference type="SAM" id="MobiDB-lite"/>
    </source>
</evidence>
<dbReference type="Proteomes" id="UP001595711">
    <property type="component" value="Unassembled WGS sequence"/>
</dbReference>
<dbReference type="PROSITE" id="PS50851">
    <property type="entry name" value="CHEW"/>
    <property type="match status" value="1"/>
</dbReference>
<sequence>MTMPATTTPATTSPATTAGEKLPQTVKAGLTSQEILTFTIGNEYYGLDLLTVREIRAWTEVTPLPNTPPFVRGVINLRGAVVPIFDLRVRLGAGAAEPTSANVVIVVEIGDQFCGLLVDTVSDILALADDALQPVPATATDADHNFLSALATHEDRMVALIDVARLFNRGVPTVSEAA</sequence>
<dbReference type="Gene3D" id="2.40.50.180">
    <property type="entry name" value="CheA-289, Domain 4"/>
    <property type="match status" value="1"/>
</dbReference>
<dbReference type="InterPro" id="IPR036061">
    <property type="entry name" value="CheW-like_dom_sf"/>
</dbReference>
<dbReference type="CDD" id="cd00732">
    <property type="entry name" value="CheW"/>
    <property type="match status" value="1"/>
</dbReference>
<keyword evidence="4" id="KW-1185">Reference proteome</keyword>
<protein>
    <submittedName>
        <fullName evidence="3">Chemotaxis protein CheW</fullName>
    </submittedName>
</protein>
<gene>
    <name evidence="3" type="ORF">ACFOOQ_01700</name>
</gene>
<accession>A0ABV7VAX5</accession>
<dbReference type="Pfam" id="PF01584">
    <property type="entry name" value="CheW"/>
    <property type="match status" value="1"/>
</dbReference>
<dbReference type="EMBL" id="JBHRYJ010000001">
    <property type="protein sequence ID" value="MFC3674237.1"/>
    <property type="molecule type" value="Genomic_DNA"/>
</dbReference>
<dbReference type="InterPro" id="IPR002545">
    <property type="entry name" value="CheW-lke_dom"/>
</dbReference>
<dbReference type="Gene3D" id="2.30.30.40">
    <property type="entry name" value="SH3 Domains"/>
    <property type="match status" value="1"/>
</dbReference>
<dbReference type="RefSeq" id="WP_379720829.1">
    <property type="nucleotide sequence ID" value="NZ_JBHRYJ010000001.1"/>
</dbReference>
<evidence type="ECO:0000259" key="2">
    <source>
        <dbReference type="PROSITE" id="PS50851"/>
    </source>
</evidence>
<dbReference type="InterPro" id="IPR039315">
    <property type="entry name" value="CheW"/>
</dbReference>
<evidence type="ECO:0000313" key="3">
    <source>
        <dbReference type="EMBL" id="MFC3674237.1"/>
    </source>
</evidence>
<feature type="domain" description="CheW-like" evidence="2">
    <location>
        <begin position="32"/>
        <end position="172"/>
    </location>
</feature>
<feature type="compositionally biased region" description="Low complexity" evidence="1">
    <location>
        <begin position="1"/>
        <end position="18"/>
    </location>
</feature>
<dbReference type="PANTHER" id="PTHR22617:SF23">
    <property type="entry name" value="CHEMOTAXIS PROTEIN CHEW"/>
    <property type="match status" value="1"/>
</dbReference>
<organism evidence="3 4">
    <name type="scientific">Ferrovibrio xuzhouensis</name>
    <dbReference type="NCBI Taxonomy" id="1576914"/>
    <lineage>
        <taxon>Bacteria</taxon>
        <taxon>Pseudomonadati</taxon>
        <taxon>Pseudomonadota</taxon>
        <taxon>Alphaproteobacteria</taxon>
        <taxon>Rhodospirillales</taxon>
        <taxon>Rhodospirillaceae</taxon>
        <taxon>Ferrovibrio</taxon>
    </lineage>
</organism>
<comment type="caution">
    <text evidence="3">The sequence shown here is derived from an EMBL/GenBank/DDBJ whole genome shotgun (WGS) entry which is preliminary data.</text>
</comment>
<reference evidence="4" key="1">
    <citation type="journal article" date="2019" name="Int. J. Syst. Evol. Microbiol.">
        <title>The Global Catalogue of Microorganisms (GCM) 10K type strain sequencing project: providing services to taxonomists for standard genome sequencing and annotation.</title>
        <authorList>
            <consortium name="The Broad Institute Genomics Platform"/>
            <consortium name="The Broad Institute Genome Sequencing Center for Infectious Disease"/>
            <person name="Wu L."/>
            <person name="Ma J."/>
        </authorList>
    </citation>
    <scope>NUCLEOTIDE SEQUENCE [LARGE SCALE GENOMIC DNA]</scope>
    <source>
        <strain evidence="4">KCTC 42182</strain>
    </source>
</reference>
<feature type="region of interest" description="Disordered" evidence="1">
    <location>
        <begin position="1"/>
        <end position="22"/>
    </location>
</feature>
<dbReference type="SUPFAM" id="SSF50341">
    <property type="entry name" value="CheW-like"/>
    <property type="match status" value="1"/>
</dbReference>